<dbReference type="SUPFAM" id="SSF47757">
    <property type="entry name" value="Chemotaxis receptor methyltransferase CheR, N-terminal domain"/>
    <property type="match status" value="1"/>
</dbReference>
<dbReference type="InterPro" id="IPR001789">
    <property type="entry name" value="Sig_transdc_resp-reg_receiver"/>
</dbReference>
<dbReference type="InterPro" id="IPR050903">
    <property type="entry name" value="Bact_Chemotaxis_MeTrfase"/>
</dbReference>
<feature type="domain" description="CheB-type methylesterase" evidence="12">
    <location>
        <begin position="21"/>
        <end position="214"/>
    </location>
</feature>
<evidence type="ECO:0000256" key="8">
    <source>
        <dbReference type="PROSITE-ProRule" id="PRU00169"/>
    </source>
</evidence>
<evidence type="ECO:0000256" key="7">
    <source>
        <dbReference type="PROSITE-ProRule" id="PRU00050"/>
    </source>
</evidence>
<gene>
    <name evidence="14" type="ORF">GCM10025791_24220</name>
</gene>
<evidence type="ECO:0000259" key="12">
    <source>
        <dbReference type="PROSITE" id="PS50122"/>
    </source>
</evidence>
<evidence type="ECO:0000256" key="4">
    <source>
        <dbReference type="ARBA" id="ARBA00022603"/>
    </source>
</evidence>
<evidence type="ECO:0000313" key="14">
    <source>
        <dbReference type="EMBL" id="GAA4944431.1"/>
    </source>
</evidence>
<feature type="modified residue" description="4-aspartylphosphate" evidence="8">
    <location>
        <position position="955"/>
    </location>
</feature>
<dbReference type="PROSITE" id="PS50110">
    <property type="entry name" value="RESPONSE_REGULATORY"/>
    <property type="match status" value="1"/>
</dbReference>
<dbReference type="InterPro" id="IPR035965">
    <property type="entry name" value="PAS-like_dom_sf"/>
</dbReference>
<feature type="domain" description="Response regulatory" evidence="11">
    <location>
        <begin position="903"/>
        <end position="1020"/>
    </location>
</feature>
<keyword evidence="6" id="KW-0949">S-adenosyl-L-methionine</keyword>
<dbReference type="CDD" id="cd16434">
    <property type="entry name" value="CheB-CheR_fusion"/>
    <property type="match status" value="1"/>
</dbReference>
<dbReference type="SMART" id="SM00138">
    <property type="entry name" value="MeTrc"/>
    <property type="match status" value="1"/>
</dbReference>
<dbReference type="RefSeq" id="WP_345422254.1">
    <property type="nucleotide sequence ID" value="NZ_AP031496.1"/>
</dbReference>
<dbReference type="InterPro" id="IPR036804">
    <property type="entry name" value="CheR_N_sf"/>
</dbReference>
<feature type="coiled-coil region" evidence="9">
    <location>
        <begin position="675"/>
        <end position="748"/>
    </location>
</feature>
<dbReference type="InterPro" id="IPR000780">
    <property type="entry name" value="CheR_MeTrfase"/>
</dbReference>
<feature type="compositionally biased region" description="Polar residues" evidence="10">
    <location>
        <begin position="11"/>
        <end position="25"/>
    </location>
</feature>
<dbReference type="GO" id="GO:0000156">
    <property type="term" value="F:phosphorelay response regulator activity"/>
    <property type="evidence" value="ECO:0007669"/>
    <property type="project" value="InterPro"/>
</dbReference>
<dbReference type="Pfam" id="PF01739">
    <property type="entry name" value="CheR"/>
    <property type="match status" value="1"/>
</dbReference>
<keyword evidence="5" id="KW-0808">Transferase</keyword>
<feature type="domain" description="CheR-type methyltransferase" evidence="13">
    <location>
        <begin position="222"/>
        <end position="495"/>
    </location>
</feature>
<dbReference type="InterPro" id="IPR011006">
    <property type="entry name" value="CheY-like_superfamily"/>
</dbReference>
<dbReference type="Gene3D" id="3.40.50.180">
    <property type="entry name" value="Methylesterase CheB, C-terminal domain"/>
    <property type="match status" value="1"/>
</dbReference>
<protein>
    <recommendedName>
        <fullName evidence="2">protein-glutamate O-methyltransferase</fullName>
        <ecNumber evidence="2">2.1.1.80</ecNumber>
    </recommendedName>
</protein>
<dbReference type="InterPro" id="IPR022642">
    <property type="entry name" value="CheR_C"/>
</dbReference>
<dbReference type="Pfam" id="PF01339">
    <property type="entry name" value="CheB_methylest"/>
    <property type="match status" value="1"/>
</dbReference>
<dbReference type="InterPro" id="IPR029063">
    <property type="entry name" value="SAM-dependent_MTases_sf"/>
</dbReference>
<feature type="region of interest" description="Disordered" evidence="10">
    <location>
        <begin position="1"/>
        <end position="25"/>
    </location>
</feature>
<evidence type="ECO:0000259" key="11">
    <source>
        <dbReference type="PROSITE" id="PS50110"/>
    </source>
</evidence>
<dbReference type="InterPro" id="IPR022641">
    <property type="entry name" value="CheR_N"/>
</dbReference>
<dbReference type="Gene3D" id="1.10.155.10">
    <property type="entry name" value="Chemotaxis receptor methyltransferase CheR, N-terminal domain"/>
    <property type="match status" value="1"/>
</dbReference>
<dbReference type="GO" id="GO:0008983">
    <property type="term" value="F:protein-glutamate O-methyltransferase activity"/>
    <property type="evidence" value="ECO:0007669"/>
    <property type="project" value="UniProtKB-EC"/>
</dbReference>
<dbReference type="GO" id="GO:0008984">
    <property type="term" value="F:protein-glutamate methylesterase activity"/>
    <property type="evidence" value="ECO:0007669"/>
    <property type="project" value="InterPro"/>
</dbReference>
<dbReference type="Gene3D" id="3.40.50.2300">
    <property type="match status" value="1"/>
</dbReference>
<dbReference type="GO" id="GO:0032259">
    <property type="term" value="P:methylation"/>
    <property type="evidence" value="ECO:0007669"/>
    <property type="project" value="UniProtKB-KW"/>
</dbReference>
<dbReference type="GO" id="GO:0005737">
    <property type="term" value="C:cytoplasm"/>
    <property type="evidence" value="ECO:0007669"/>
    <property type="project" value="InterPro"/>
</dbReference>
<dbReference type="Pfam" id="PF00072">
    <property type="entry name" value="Response_reg"/>
    <property type="match status" value="1"/>
</dbReference>
<dbReference type="Gene3D" id="3.30.450.20">
    <property type="entry name" value="PAS domain"/>
    <property type="match status" value="1"/>
</dbReference>
<evidence type="ECO:0000256" key="10">
    <source>
        <dbReference type="SAM" id="MobiDB-lite"/>
    </source>
</evidence>
<feature type="active site" evidence="7">
    <location>
        <position position="64"/>
    </location>
</feature>
<keyword evidence="4" id="KW-0489">Methyltransferase</keyword>
<dbReference type="PROSITE" id="PS50123">
    <property type="entry name" value="CHER"/>
    <property type="match status" value="1"/>
</dbReference>
<keyword evidence="9" id="KW-0175">Coiled coil</keyword>
<organism evidence="14 15">
    <name type="scientific">Halioxenophilus aromaticivorans</name>
    <dbReference type="NCBI Taxonomy" id="1306992"/>
    <lineage>
        <taxon>Bacteria</taxon>
        <taxon>Pseudomonadati</taxon>
        <taxon>Pseudomonadota</taxon>
        <taxon>Gammaproteobacteria</taxon>
        <taxon>Alteromonadales</taxon>
        <taxon>Alteromonadaceae</taxon>
        <taxon>Halioxenophilus</taxon>
    </lineage>
</organism>
<dbReference type="PANTHER" id="PTHR24422">
    <property type="entry name" value="CHEMOTAXIS PROTEIN METHYLTRANSFERASE"/>
    <property type="match status" value="1"/>
</dbReference>
<dbReference type="PRINTS" id="PR00996">
    <property type="entry name" value="CHERMTFRASE"/>
</dbReference>
<evidence type="ECO:0000259" key="13">
    <source>
        <dbReference type="PROSITE" id="PS50123"/>
    </source>
</evidence>
<evidence type="ECO:0000256" key="5">
    <source>
        <dbReference type="ARBA" id="ARBA00022679"/>
    </source>
</evidence>
<name>A0AAV3U328_9ALTE</name>
<dbReference type="Pfam" id="PF03705">
    <property type="entry name" value="CheR_N"/>
    <property type="match status" value="1"/>
</dbReference>
<dbReference type="SUPFAM" id="SSF53335">
    <property type="entry name" value="S-adenosyl-L-methionine-dependent methyltransferases"/>
    <property type="match status" value="1"/>
</dbReference>
<evidence type="ECO:0000256" key="9">
    <source>
        <dbReference type="SAM" id="Coils"/>
    </source>
</evidence>
<proteinExistence type="predicted"/>
<sequence length="1034" mass="116456">MDSTEAHDTNDNNLETASASPAQTSDKPKYVVAIGTSAGGLEAMMEFFSNLPNNTGAAYIIIQHLSPDFKSLLPEILSNATDMPVITVGDGMILQPDKVYATPPRTSLMLAEGKLILNEQINDGQLHLPIDSCFRSLAEEQNHKSICVVLSGTGSDGSRGVRSVKEVGGLVAVQDPESAKFDGMPKSAINTGFADWVLTPKEIALRLTEFFNHPLAAGGASSIQQAIANEDTTLEKIFAAIKGHSSLDFSQYKASTIARRIERRISINQLSSLEEYHDLLLKSPRELQRLSKEMLIGVTSFFRDSEAFEILRSQIIPQLAKAAVKEKDSLRVWTPGCSSGEEAYSMAMLIAEYTKQNNLNLDAKVFATDIDQDAITRASAGRYSKETIQDIPEHLIQTYFTEHEDYYEIDTEIRKKVIFATHNLIEDPPFSNIDLVSCRNVLIYFQHGAQKKVLSSLFFALRKEGVLFLGSSESLGILSNHFETVDERSKIYRKVSNQRIPLGDRKSLDKLHPATAYAMPSLPFNTMMGSRSHRQGPQNHFSAVQERLINDYAPPTIVVNEIFDAIHVYGNVSEYINGFTPGKITNNAKDIVVPDLRVAVSTALFRCEQESEDIYYKDVTFKDSTGETKTIDLSIVNIFPSEISHSPRFMVLQFINKKVIETQDNSPTAITFDVSKQSQQRIQDLEKELLRKQEHLQVTVEELETTNEELQSANEELMSANEELQSTNEELQSVNEELYTVNSEYQEKIIQLTQAHSDLDSVINATDIGIIFLDRELTIRKYTPTARDYINLRFEDVNRPFHHISHELNYDEFLSDIAFVLSNNQPKEKEISSKTDQSLLVRIIPYTNNDTRTTEGVLITITNVSRLKFVETALHRAQEQLRNALLDRAERLQKRLKTNPEIKVGLLEDNPADRRNITRLLNNVTDRKLHVVPFATVEDALQTTTSDEYDIFLVDYNLGDATARDFVEGMRAQRVDIPVVLMSGYSEAGIDVDFINSDIFDFLNKDDLSSQLLVRSIDYVLERRDMSKVVEAIR</sequence>
<dbReference type="CDD" id="cd02440">
    <property type="entry name" value="AdoMet_MTases"/>
    <property type="match status" value="1"/>
</dbReference>
<dbReference type="InterPro" id="IPR000673">
    <property type="entry name" value="Sig_transdc_resp-reg_Me-estase"/>
</dbReference>
<dbReference type="Proteomes" id="UP001409585">
    <property type="component" value="Unassembled WGS sequence"/>
</dbReference>
<feature type="compositionally biased region" description="Basic and acidic residues" evidence="10">
    <location>
        <begin position="1"/>
        <end position="10"/>
    </location>
</feature>
<evidence type="ECO:0000256" key="6">
    <source>
        <dbReference type="ARBA" id="ARBA00022691"/>
    </source>
</evidence>
<comment type="caution">
    <text evidence="14">The sequence shown here is derived from an EMBL/GenBank/DDBJ whole genome shotgun (WGS) entry which is preliminary data.</text>
</comment>
<dbReference type="CDD" id="cd00156">
    <property type="entry name" value="REC"/>
    <property type="match status" value="1"/>
</dbReference>
<feature type="active site" evidence="7">
    <location>
        <position position="156"/>
    </location>
</feature>
<accession>A0AAV3U328</accession>
<keyword evidence="8" id="KW-0597">Phosphoprotein</keyword>
<dbReference type="SUPFAM" id="SSF52738">
    <property type="entry name" value="Methylesterase CheB, C-terminal domain"/>
    <property type="match status" value="1"/>
</dbReference>
<keyword evidence="7" id="KW-0378">Hydrolase</keyword>
<keyword evidence="3 7" id="KW-0145">Chemotaxis</keyword>
<feature type="coiled-coil region" evidence="9">
    <location>
        <begin position="867"/>
        <end position="895"/>
    </location>
</feature>
<comment type="catalytic activity">
    <reaction evidence="1">
        <text>L-glutamyl-[protein] + S-adenosyl-L-methionine = [protein]-L-glutamate 5-O-methyl ester + S-adenosyl-L-homocysteine</text>
        <dbReference type="Rhea" id="RHEA:24452"/>
        <dbReference type="Rhea" id="RHEA-COMP:10208"/>
        <dbReference type="Rhea" id="RHEA-COMP:10311"/>
        <dbReference type="ChEBI" id="CHEBI:29973"/>
        <dbReference type="ChEBI" id="CHEBI:57856"/>
        <dbReference type="ChEBI" id="CHEBI:59789"/>
        <dbReference type="ChEBI" id="CHEBI:82795"/>
        <dbReference type="EC" id="2.1.1.80"/>
    </reaction>
</comment>
<feature type="active site" evidence="7">
    <location>
        <position position="37"/>
    </location>
</feature>
<evidence type="ECO:0000256" key="1">
    <source>
        <dbReference type="ARBA" id="ARBA00001541"/>
    </source>
</evidence>
<dbReference type="EMBL" id="BAABLX010000023">
    <property type="protein sequence ID" value="GAA4944431.1"/>
    <property type="molecule type" value="Genomic_DNA"/>
</dbReference>
<reference evidence="15" key="1">
    <citation type="journal article" date="2019" name="Int. J. Syst. Evol. Microbiol.">
        <title>The Global Catalogue of Microorganisms (GCM) 10K type strain sequencing project: providing services to taxonomists for standard genome sequencing and annotation.</title>
        <authorList>
            <consortium name="The Broad Institute Genomics Platform"/>
            <consortium name="The Broad Institute Genome Sequencing Center for Infectious Disease"/>
            <person name="Wu L."/>
            <person name="Ma J."/>
        </authorList>
    </citation>
    <scope>NUCLEOTIDE SEQUENCE [LARGE SCALE GENOMIC DNA]</scope>
    <source>
        <strain evidence="15">JCM 19134</strain>
    </source>
</reference>
<dbReference type="SUPFAM" id="SSF52172">
    <property type="entry name" value="CheY-like"/>
    <property type="match status" value="1"/>
</dbReference>
<dbReference type="EC" id="2.1.1.80" evidence="2"/>
<dbReference type="InterPro" id="IPR035909">
    <property type="entry name" value="CheB_C"/>
</dbReference>
<dbReference type="SUPFAM" id="SSF55785">
    <property type="entry name" value="PYP-like sensor domain (PAS domain)"/>
    <property type="match status" value="1"/>
</dbReference>
<evidence type="ECO:0000313" key="15">
    <source>
        <dbReference type="Proteomes" id="UP001409585"/>
    </source>
</evidence>
<dbReference type="GO" id="GO:0006935">
    <property type="term" value="P:chemotaxis"/>
    <property type="evidence" value="ECO:0007669"/>
    <property type="project" value="UniProtKB-UniRule"/>
</dbReference>
<evidence type="ECO:0000256" key="3">
    <source>
        <dbReference type="ARBA" id="ARBA00022500"/>
    </source>
</evidence>
<evidence type="ECO:0000256" key="2">
    <source>
        <dbReference type="ARBA" id="ARBA00012534"/>
    </source>
</evidence>
<dbReference type="Pfam" id="PF13596">
    <property type="entry name" value="PAS_10"/>
    <property type="match status" value="1"/>
</dbReference>
<dbReference type="SMART" id="SM00448">
    <property type="entry name" value="REC"/>
    <property type="match status" value="1"/>
</dbReference>
<keyword evidence="15" id="KW-1185">Reference proteome</keyword>
<dbReference type="Gene3D" id="3.40.50.150">
    <property type="entry name" value="Vaccinia Virus protein VP39"/>
    <property type="match status" value="1"/>
</dbReference>
<dbReference type="AlphaFoldDB" id="A0AAV3U328"/>
<dbReference type="PROSITE" id="PS50122">
    <property type="entry name" value="CHEB"/>
    <property type="match status" value="1"/>
</dbReference>